<feature type="transmembrane region" description="Helical" evidence="5">
    <location>
        <begin position="124"/>
        <end position="145"/>
    </location>
</feature>
<dbReference type="InterPro" id="IPR038770">
    <property type="entry name" value="Na+/solute_symporter_sf"/>
</dbReference>
<name>A0A150JDN0_9EURY</name>
<evidence type="ECO:0000313" key="7">
    <source>
        <dbReference type="EMBL" id="KYC57936.1"/>
    </source>
</evidence>
<feature type="transmembrane region" description="Helical" evidence="5">
    <location>
        <begin position="257"/>
        <end position="282"/>
    </location>
</feature>
<keyword evidence="4 5" id="KW-0472">Membrane</keyword>
<dbReference type="Proteomes" id="UP000092420">
    <property type="component" value="Unassembled WGS sequence"/>
</dbReference>
<proteinExistence type="predicted"/>
<dbReference type="EMBL" id="LNJE01000007">
    <property type="protein sequence ID" value="KYC57936.1"/>
    <property type="molecule type" value="Genomic_DNA"/>
</dbReference>
<feature type="transmembrane region" description="Helical" evidence="5">
    <location>
        <begin position="213"/>
        <end position="236"/>
    </location>
</feature>
<feature type="transmembrane region" description="Helical" evidence="5">
    <location>
        <begin position="59"/>
        <end position="82"/>
    </location>
</feature>
<dbReference type="EMBL" id="LNJB01000002">
    <property type="protein sequence ID" value="KYC55330.1"/>
    <property type="molecule type" value="Genomic_DNA"/>
</dbReference>
<feature type="transmembrane region" description="Helical" evidence="5">
    <location>
        <begin position="182"/>
        <end position="201"/>
    </location>
</feature>
<comment type="subcellular location">
    <subcellularLocation>
        <location evidence="1">Membrane</location>
        <topology evidence="1">Multi-pass membrane protein</topology>
    </subcellularLocation>
</comment>
<accession>A0A150JL45</accession>
<evidence type="ECO:0000256" key="5">
    <source>
        <dbReference type="SAM" id="Phobius"/>
    </source>
</evidence>
<evidence type="ECO:0000313" key="6">
    <source>
        <dbReference type="EMBL" id="KYC55330.1"/>
    </source>
</evidence>
<feature type="transmembrane region" description="Helical" evidence="5">
    <location>
        <begin position="88"/>
        <end position="112"/>
    </location>
</feature>
<organism evidence="6 8">
    <name type="scientific">Candidatus Methanofastidiosum methylothiophilum</name>
    <dbReference type="NCBI Taxonomy" id="1705564"/>
    <lineage>
        <taxon>Archaea</taxon>
        <taxon>Methanobacteriati</taxon>
        <taxon>Methanobacteriota</taxon>
        <taxon>Stenosarchaea group</taxon>
        <taxon>Candidatus Methanofastidiosia</taxon>
        <taxon>Candidatus Methanofastidiosales</taxon>
        <taxon>Candidatus Methanofastidiosaceae</taxon>
        <taxon>Candidatus Methanofastidiosum</taxon>
    </lineage>
</organism>
<evidence type="ECO:0000256" key="2">
    <source>
        <dbReference type="ARBA" id="ARBA00022692"/>
    </source>
</evidence>
<protein>
    <submittedName>
        <fullName evidence="6">Sodium Bile acid symporter family protein</fullName>
    </submittedName>
</protein>
<reference evidence="6 8" key="1">
    <citation type="journal article" date="2016" name="ISME J.">
        <title>Chasing the elusive Euryarchaeota class WSA2: genomes reveal a uniquely fastidious methyl-reducing methanogen.</title>
        <authorList>
            <person name="Nobu M.K."/>
            <person name="Narihiro T."/>
            <person name="Kuroda K."/>
            <person name="Mei R."/>
            <person name="Liu W.T."/>
        </authorList>
    </citation>
    <scope>NUCLEOTIDE SEQUENCE [LARGE SCALE GENOMIC DNA]</scope>
    <source>
        <strain evidence="6">ADurb1013_Bin02101</strain>
        <strain evidence="7">ADurb1213_Bin02801</strain>
    </source>
</reference>
<feature type="transmembrane region" description="Helical" evidence="5">
    <location>
        <begin position="157"/>
        <end position="175"/>
    </location>
</feature>
<sequence length="304" mass="34673">MLGIPLFIIISSVLLGIYFPTYGKEISSMIPLLQSMLIFLSTIKVDFNIYKKYRELIKPFMLGLFTCYLFIPLLFFLIGSILIRINVINFPLFVGILITGAVPLAAGSTLVWSKELGGKVEVTLLLIVTTILASPLITPSYIYLFLRDRVTINIQNMFFEMALIIFIPLLASFYFKKKFIKNLNPNFSFIIIGIIINIAVSKSAEKLDLVKDYLIISIVLSLIFIAITLLVLSLFSKGLGLKNEEKESIYMPSFFKNVSLAIIIVSFFEPEVVFFPVIYYIVEQIIPPIYYEIKKYNSEIFKLI</sequence>
<comment type="caution">
    <text evidence="6">The sequence shown here is derived from an EMBL/GenBank/DDBJ whole genome shotgun (WGS) entry which is preliminary data.</text>
</comment>
<dbReference type="PANTHER" id="PTHR10361">
    <property type="entry name" value="SODIUM-BILE ACID COTRANSPORTER"/>
    <property type="match status" value="1"/>
</dbReference>
<keyword evidence="3 5" id="KW-1133">Transmembrane helix</keyword>
<keyword evidence="2 5" id="KW-0812">Transmembrane</keyword>
<dbReference type="InterPro" id="IPR002657">
    <property type="entry name" value="BilAc:Na_symport/Acr3"/>
</dbReference>
<dbReference type="AlphaFoldDB" id="A0A150JDN0"/>
<evidence type="ECO:0000256" key="1">
    <source>
        <dbReference type="ARBA" id="ARBA00004141"/>
    </source>
</evidence>
<dbReference type="Pfam" id="PF01758">
    <property type="entry name" value="SBF"/>
    <property type="match status" value="1"/>
</dbReference>
<gene>
    <name evidence="6" type="ORF">AN188_00316</name>
    <name evidence="7" type="ORF">APG09_00823</name>
</gene>
<evidence type="ECO:0000313" key="8">
    <source>
        <dbReference type="Proteomes" id="UP000092420"/>
    </source>
</evidence>
<evidence type="ECO:0000256" key="3">
    <source>
        <dbReference type="ARBA" id="ARBA00022989"/>
    </source>
</evidence>
<dbReference type="GO" id="GO:0016020">
    <property type="term" value="C:membrane"/>
    <property type="evidence" value="ECO:0007669"/>
    <property type="project" value="UniProtKB-SubCell"/>
</dbReference>
<dbReference type="InterPro" id="IPR004710">
    <property type="entry name" value="Bilac:Na_transpt"/>
</dbReference>
<dbReference type="PANTHER" id="PTHR10361:SF28">
    <property type="entry name" value="P3 PROTEIN-RELATED"/>
    <property type="match status" value="1"/>
</dbReference>
<accession>A0A150JIX5</accession>
<accession>A0A150JDN0</accession>
<dbReference type="Gene3D" id="1.20.1530.20">
    <property type="match status" value="1"/>
</dbReference>
<evidence type="ECO:0000256" key="4">
    <source>
        <dbReference type="ARBA" id="ARBA00023136"/>
    </source>
</evidence>